<evidence type="ECO:0000313" key="4">
    <source>
        <dbReference type="Proteomes" id="UP001247754"/>
    </source>
</evidence>
<reference evidence="3 4" key="1">
    <citation type="submission" date="2023-09" db="EMBL/GenBank/DDBJ databases">
        <title>Xinfangfangia sedmenti sp. nov., isolated the sedment.</title>
        <authorList>
            <person name="Xu L."/>
        </authorList>
    </citation>
    <scope>NUCLEOTIDE SEQUENCE [LARGE SCALE GENOMIC DNA]</scope>
    <source>
        <strain evidence="3 4">LG-4</strain>
    </source>
</reference>
<keyword evidence="1" id="KW-0732">Signal</keyword>
<proteinExistence type="predicted"/>
<dbReference type="PROSITE" id="PS51257">
    <property type="entry name" value="PROKAR_LIPOPROTEIN"/>
    <property type="match status" value="1"/>
</dbReference>
<gene>
    <name evidence="3" type="ORF">RGD00_07820</name>
</gene>
<organism evidence="3 4">
    <name type="scientific">Ruixingdingia sedimenti</name>
    <dbReference type="NCBI Taxonomy" id="3073604"/>
    <lineage>
        <taxon>Bacteria</taxon>
        <taxon>Pseudomonadati</taxon>
        <taxon>Pseudomonadota</taxon>
        <taxon>Alphaproteobacteria</taxon>
        <taxon>Rhodobacterales</taxon>
        <taxon>Paracoccaceae</taxon>
        <taxon>Ruixingdingia</taxon>
    </lineage>
</organism>
<keyword evidence="4" id="KW-1185">Reference proteome</keyword>
<feature type="domain" description="Peptidoglycan binding-like" evidence="2">
    <location>
        <begin position="107"/>
        <end position="147"/>
    </location>
</feature>
<name>A0ABU1F6L7_9RHOB</name>
<feature type="chain" id="PRO_5046157026" evidence="1">
    <location>
        <begin position="21"/>
        <end position="165"/>
    </location>
</feature>
<feature type="signal peptide" evidence="1">
    <location>
        <begin position="1"/>
        <end position="20"/>
    </location>
</feature>
<dbReference type="Gene3D" id="1.10.101.10">
    <property type="entry name" value="PGBD-like superfamily/PGBD"/>
    <property type="match status" value="1"/>
</dbReference>
<evidence type="ECO:0000313" key="3">
    <source>
        <dbReference type="EMBL" id="MDR5652506.1"/>
    </source>
</evidence>
<dbReference type="RefSeq" id="WP_310456751.1">
    <property type="nucleotide sequence ID" value="NZ_JAVKPH010000006.1"/>
</dbReference>
<protein>
    <submittedName>
        <fullName evidence="3">Peptidoglycan-binding domain-containing protein</fullName>
    </submittedName>
</protein>
<dbReference type="InterPro" id="IPR036365">
    <property type="entry name" value="PGBD-like_sf"/>
</dbReference>
<dbReference type="Proteomes" id="UP001247754">
    <property type="component" value="Unassembled WGS sequence"/>
</dbReference>
<sequence length="165" mass="17244">MIPLRIIMVGALALAGCTPAVPPPGDGTLAAALATAAPEPAPGECWHAEVLPALFETVTEQVVVPAANGAPASVRTETHQRMVRPRREVWFRVVCPAQGAGTPDFTATLQRALKARGVYAAPVTGVMDGETRAAIRRWQAARGLDSDEMSLEGARVLGIVPGGFK</sequence>
<evidence type="ECO:0000259" key="2">
    <source>
        <dbReference type="Pfam" id="PF01471"/>
    </source>
</evidence>
<comment type="caution">
    <text evidence="3">The sequence shown here is derived from an EMBL/GenBank/DDBJ whole genome shotgun (WGS) entry which is preliminary data.</text>
</comment>
<evidence type="ECO:0000256" key="1">
    <source>
        <dbReference type="SAM" id="SignalP"/>
    </source>
</evidence>
<accession>A0ABU1F6L7</accession>
<dbReference type="Pfam" id="PF01471">
    <property type="entry name" value="PG_binding_1"/>
    <property type="match status" value="1"/>
</dbReference>
<dbReference type="InterPro" id="IPR002477">
    <property type="entry name" value="Peptidoglycan-bd-like"/>
</dbReference>
<dbReference type="EMBL" id="JAVKPH010000006">
    <property type="protein sequence ID" value="MDR5652506.1"/>
    <property type="molecule type" value="Genomic_DNA"/>
</dbReference>
<dbReference type="SUPFAM" id="SSF47090">
    <property type="entry name" value="PGBD-like"/>
    <property type="match status" value="1"/>
</dbReference>
<dbReference type="InterPro" id="IPR036366">
    <property type="entry name" value="PGBDSf"/>
</dbReference>